<dbReference type="GO" id="GO:0032511">
    <property type="term" value="P:late endosome to vacuole transport via multivesicular body sorting pathway"/>
    <property type="evidence" value="ECO:0007669"/>
    <property type="project" value="TreeGrafter"/>
</dbReference>
<dbReference type="Proteomes" id="UP000308365">
    <property type="component" value="Unassembled WGS sequence"/>
</dbReference>
<reference evidence="11" key="1">
    <citation type="journal article" date="2019" name="IScience">
        <title>Narwhal Genome Reveals Long-Term Low Genetic Diversity despite Current Large Abundance Size.</title>
        <authorList>
            <person name="Westbury M.V."/>
            <person name="Petersen B."/>
            <person name="Garde E."/>
            <person name="Heide-Jorgensen M.P."/>
            <person name="Lorenzen E.D."/>
        </authorList>
    </citation>
    <scope>NUCLEOTIDE SEQUENCE [LARGE SCALE GENOMIC DNA]</scope>
</reference>
<feature type="non-terminal residue" evidence="10">
    <location>
        <position position="244"/>
    </location>
</feature>
<protein>
    <recommendedName>
        <fullName evidence="7">Leptin receptor overlapping transcript-like 1</fullName>
    </recommendedName>
</protein>
<keyword evidence="5 9" id="KW-0472">Membrane</keyword>
<feature type="transmembrane region" description="Helical" evidence="9">
    <location>
        <begin position="147"/>
        <end position="163"/>
    </location>
</feature>
<sequence length="244" mass="27558">GSHQTLVLCRKARSLVQTTQLALLLLYYKIGRRKKWVRFEGRKRIPQRHHTRPPKGPRRLALPSRRMGRLQDARWGLRDGVSRTLQGTRELESPRPGNRGGAGKPRRQECGLRALSPIESPRNALEGLRDGSFPNLGDHIHAQDPQYWPLFVLFFYILSPIPYCIARRLVDDTDAMSNACKELAIFLTTGIVVSAFGLPIVFARAHLIEWGACALVLTGNTVIFATILGFFLVFGSNDDFSWQQ</sequence>
<accession>A0A4U1FRQ1</accession>
<keyword evidence="4 9" id="KW-1133">Transmembrane helix</keyword>
<evidence type="ECO:0000256" key="3">
    <source>
        <dbReference type="ARBA" id="ARBA00022692"/>
    </source>
</evidence>
<evidence type="ECO:0000313" key="11">
    <source>
        <dbReference type="Proteomes" id="UP000308365"/>
    </source>
</evidence>
<evidence type="ECO:0000256" key="6">
    <source>
        <dbReference type="ARBA" id="ARBA00037298"/>
    </source>
</evidence>
<dbReference type="GO" id="GO:0005768">
    <property type="term" value="C:endosome"/>
    <property type="evidence" value="ECO:0007669"/>
    <property type="project" value="TreeGrafter"/>
</dbReference>
<dbReference type="Pfam" id="PF04133">
    <property type="entry name" value="Vps55"/>
    <property type="match status" value="1"/>
</dbReference>
<evidence type="ECO:0000256" key="8">
    <source>
        <dbReference type="SAM" id="MobiDB-lite"/>
    </source>
</evidence>
<evidence type="ECO:0000313" key="10">
    <source>
        <dbReference type="EMBL" id="TKC52979.1"/>
    </source>
</evidence>
<dbReference type="InterPro" id="IPR007262">
    <property type="entry name" value="Vps55/LEPROT"/>
</dbReference>
<feature type="region of interest" description="Disordered" evidence="8">
    <location>
        <begin position="42"/>
        <end position="66"/>
    </location>
</feature>
<dbReference type="PANTHER" id="PTHR12050:SF4">
    <property type="entry name" value="LEPTIN RECEPTOR OVERLAPPING TRANSCRIPT-LIKE 1"/>
    <property type="match status" value="1"/>
</dbReference>
<comment type="subcellular location">
    <subcellularLocation>
        <location evidence="1">Membrane</location>
        <topology evidence="1">Multi-pass membrane protein</topology>
    </subcellularLocation>
</comment>
<comment type="function">
    <text evidence="6">Negatively regulates growth hormone (GH) receptor cell surface expression in liver. May play a role in liver resistance to GH during periods of reduced nutrient availability.</text>
</comment>
<evidence type="ECO:0000256" key="5">
    <source>
        <dbReference type="ARBA" id="ARBA00023136"/>
    </source>
</evidence>
<feature type="non-terminal residue" evidence="10">
    <location>
        <position position="1"/>
    </location>
</feature>
<evidence type="ECO:0000256" key="4">
    <source>
        <dbReference type="ARBA" id="ARBA00022989"/>
    </source>
</evidence>
<gene>
    <name evidence="10" type="ORF">EI555_015629</name>
</gene>
<comment type="similarity">
    <text evidence="2">Belongs to the OB-RGRP/VPS55 family.</text>
</comment>
<dbReference type="PANTHER" id="PTHR12050">
    <property type="entry name" value="LEPTIN RECEPTOR-RELATED"/>
    <property type="match status" value="1"/>
</dbReference>
<evidence type="ECO:0000256" key="9">
    <source>
        <dbReference type="SAM" id="Phobius"/>
    </source>
</evidence>
<evidence type="ECO:0000256" key="1">
    <source>
        <dbReference type="ARBA" id="ARBA00004141"/>
    </source>
</evidence>
<organism evidence="10 11">
    <name type="scientific">Monodon monoceros</name>
    <name type="common">Narwhal</name>
    <name type="synonym">Ceratodon monodon</name>
    <dbReference type="NCBI Taxonomy" id="40151"/>
    <lineage>
        <taxon>Eukaryota</taxon>
        <taxon>Metazoa</taxon>
        <taxon>Chordata</taxon>
        <taxon>Craniata</taxon>
        <taxon>Vertebrata</taxon>
        <taxon>Euteleostomi</taxon>
        <taxon>Mammalia</taxon>
        <taxon>Eutheria</taxon>
        <taxon>Laurasiatheria</taxon>
        <taxon>Artiodactyla</taxon>
        <taxon>Whippomorpha</taxon>
        <taxon>Cetacea</taxon>
        <taxon>Odontoceti</taxon>
        <taxon>Monodontidae</taxon>
        <taxon>Monodon</taxon>
    </lineage>
</organism>
<feature type="transmembrane region" description="Helical" evidence="9">
    <location>
        <begin position="210"/>
        <end position="234"/>
    </location>
</feature>
<proteinExistence type="inferred from homology"/>
<evidence type="ECO:0000256" key="7">
    <source>
        <dbReference type="ARBA" id="ARBA00040108"/>
    </source>
</evidence>
<dbReference type="GO" id="GO:0016020">
    <property type="term" value="C:membrane"/>
    <property type="evidence" value="ECO:0007669"/>
    <property type="project" value="UniProtKB-SubCell"/>
</dbReference>
<feature type="compositionally biased region" description="Basic residues" evidence="8">
    <location>
        <begin position="44"/>
        <end position="58"/>
    </location>
</feature>
<keyword evidence="3 9" id="KW-0812">Transmembrane</keyword>
<dbReference type="GO" id="GO:0060400">
    <property type="term" value="P:negative regulation of growth hormone receptor signaling pathway"/>
    <property type="evidence" value="ECO:0007669"/>
    <property type="project" value="TreeGrafter"/>
</dbReference>
<dbReference type="AlphaFoldDB" id="A0A4U1FRQ1"/>
<evidence type="ECO:0000256" key="2">
    <source>
        <dbReference type="ARBA" id="ARBA00005645"/>
    </source>
</evidence>
<name>A0A4U1FRQ1_MONMO</name>
<dbReference type="EMBL" id="RWIC01000015">
    <property type="protein sequence ID" value="TKC52979.1"/>
    <property type="molecule type" value="Genomic_DNA"/>
</dbReference>
<comment type="caution">
    <text evidence="10">The sequence shown here is derived from an EMBL/GenBank/DDBJ whole genome shotgun (WGS) entry which is preliminary data.</text>
</comment>
<feature type="region of interest" description="Disordered" evidence="8">
    <location>
        <begin position="85"/>
        <end position="110"/>
    </location>
</feature>
<feature type="transmembrane region" description="Helical" evidence="9">
    <location>
        <begin position="183"/>
        <end position="203"/>
    </location>
</feature>